<evidence type="ECO:0000313" key="3">
    <source>
        <dbReference type="Proteomes" id="UP000253823"/>
    </source>
</evidence>
<accession>A0AAQ0KDF1</accession>
<keyword evidence="1" id="KW-0472">Membrane</keyword>
<dbReference type="Proteomes" id="UP000253823">
    <property type="component" value="Unassembled WGS sequence"/>
</dbReference>
<dbReference type="AlphaFoldDB" id="A0AAQ0KDF1"/>
<feature type="transmembrane region" description="Helical" evidence="1">
    <location>
        <begin position="6"/>
        <end position="23"/>
    </location>
</feature>
<sequence>MREILPFIIIGLIIAFSFFMIFLNEHNEKKKFIEKIKLNSFFNYKENNPTLVKDGHVKCNVCGGSAIVIVYKYAPDDSKKPYALAHVCRTCGTTLYYTEND</sequence>
<evidence type="ECO:0000256" key="1">
    <source>
        <dbReference type="SAM" id="Phobius"/>
    </source>
</evidence>
<comment type="caution">
    <text evidence="2">The sequence shown here is derived from an EMBL/GenBank/DDBJ whole genome shotgun (WGS) entry which is preliminary data.</text>
</comment>
<dbReference type="EMBL" id="QEPT01000001">
    <property type="protein sequence ID" value="RDE85338.1"/>
    <property type="molecule type" value="Genomic_DNA"/>
</dbReference>
<evidence type="ECO:0000313" key="2">
    <source>
        <dbReference type="EMBL" id="RDE85338.1"/>
    </source>
</evidence>
<keyword evidence="1" id="KW-1133">Transmembrane helix</keyword>
<reference evidence="2 3" key="1">
    <citation type="submission" date="2018-05" db="EMBL/GenBank/DDBJ databases">
        <title>Draft Genome Sequences for a Diverse set of 7 Haemophilus Species.</title>
        <authorList>
            <person name="Nichols M."/>
            <person name="Topaz N."/>
            <person name="Wang X."/>
            <person name="Wang X."/>
            <person name="Boxrud D."/>
        </authorList>
    </citation>
    <scope>NUCLEOTIDE SEQUENCE [LARGE SCALE GENOMIC DNA]</scope>
    <source>
        <strain evidence="2 3">C2006002596</strain>
    </source>
</reference>
<gene>
    <name evidence="2" type="ORF">DPV95_00645</name>
</gene>
<name>A0AAQ0KDF1_HAEPA</name>
<keyword evidence="1" id="KW-0812">Transmembrane</keyword>
<organism evidence="2 3">
    <name type="scientific">Haemophilus parainfluenzae</name>
    <dbReference type="NCBI Taxonomy" id="729"/>
    <lineage>
        <taxon>Bacteria</taxon>
        <taxon>Pseudomonadati</taxon>
        <taxon>Pseudomonadota</taxon>
        <taxon>Gammaproteobacteria</taxon>
        <taxon>Pasteurellales</taxon>
        <taxon>Pasteurellaceae</taxon>
        <taxon>Haemophilus</taxon>
    </lineage>
</organism>
<proteinExistence type="predicted"/>
<protein>
    <submittedName>
        <fullName evidence="2">Uncharacterized protein</fullName>
    </submittedName>
</protein>
<dbReference type="RefSeq" id="WP_049366924.1">
    <property type="nucleotide sequence ID" value="NZ_CP063111.1"/>
</dbReference>